<protein>
    <submittedName>
        <fullName evidence="3">Stationary phase-inducible protein CsiE</fullName>
    </submittedName>
</protein>
<dbReference type="AlphaFoldDB" id="A0AAJ3U0A7"/>
<sequence length="431" mass="50024">MLMGDLQMMPTLAPPSVLSAPQRRCQILLTLFQPWLTATTATLSELNGVDDNIAVRDISETGREILRYHQLTLTTGYDGSYRVEGTVLNQRLCLFHWLRRGFRLCPSFITNRFTPALKEELKRRGIARNFYDDTNLQALVNLCARRLQKCFEARDVHFLCLYLQYCLLQHHAGISPHFNPLQRRWAESCLEFQVAQEIGRHWQRRARQPVPPDEPLFMALLFSMLQVPNPLQDAHQRDRQLRLAIVRLVQRFREQGNVRFYDEQGLCDQLYTHLAQALRRSLFAIGIDNTLPEEFSRLYPRLVRTTRAALTGFENEYNVRFSDEESGLVAVIFGAWLMQANEINEKKIILLTGNDSEREANIEQQLRELTLLPLNIKHISVKTFLRNGAPKNTVLIITPYTIPLPLFSPPLIHTNQILTAHQQEQIRKMLE</sequence>
<dbReference type="SUPFAM" id="SSF63520">
    <property type="entry name" value="PTS-regulatory domain, PRD"/>
    <property type="match status" value="1"/>
</dbReference>
<dbReference type="NCBIfam" id="NF008597">
    <property type="entry name" value="PRK11564.1"/>
    <property type="match status" value="1"/>
</dbReference>
<dbReference type="GO" id="GO:0006355">
    <property type="term" value="P:regulation of DNA-templated transcription"/>
    <property type="evidence" value="ECO:0007669"/>
    <property type="project" value="InterPro"/>
</dbReference>
<dbReference type="PANTHER" id="PTHR30185:SF14">
    <property type="entry name" value="STATIONARY PHASE-INDUCIBLE PROTEIN CSIE-RELATED"/>
    <property type="match status" value="1"/>
</dbReference>
<dbReference type="InterPro" id="IPR011608">
    <property type="entry name" value="PRD"/>
</dbReference>
<reference evidence="3 4" key="1">
    <citation type="submission" date="2010-04" db="EMBL/GenBank/DDBJ databases">
        <title>The Genome Sequence of Escherichia coli H605.</title>
        <authorList>
            <consortium name="The Broad Institute Genome Sequencing Platform"/>
            <consortium name="The Broad Institute Genome Sequencing Center for Infectious Disease"/>
            <person name="Feldgarden M."/>
            <person name="Gordon D.M."/>
            <person name="Johnson J.R."/>
            <person name="Johnston B.D."/>
            <person name="Young S."/>
            <person name="Zeng Q."/>
            <person name="Koehrsen M."/>
            <person name="Alvarado L."/>
            <person name="Berlin A.M."/>
            <person name="Borenstein D."/>
            <person name="Chapman S.B."/>
            <person name="Chen Z."/>
            <person name="Engels R."/>
            <person name="Freedman E."/>
            <person name="Gellesch M."/>
            <person name="Goldberg J."/>
            <person name="Griggs A."/>
            <person name="Gujja S."/>
            <person name="Heilman E.R."/>
            <person name="Heiman D.I."/>
            <person name="Hepburn T.A."/>
            <person name="Howarth C."/>
            <person name="Jen D."/>
            <person name="Larson L."/>
            <person name="Mehta T."/>
            <person name="Park D."/>
            <person name="Pearson M."/>
            <person name="Richards J."/>
            <person name="Roberts A."/>
            <person name="Saif S."/>
            <person name="Shea T.D."/>
            <person name="Shenoy N."/>
            <person name="Sisk P."/>
            <person name="Stolte C."/>
            <person name="Sykes S.N."/>
            <person name="Walk T."/>
            <person name="White J."/>
            <person name="Yandava C."/>
            <person name="Haas B."/>
            <person name="Henn M.R."/>
            <person name="Nusbaum C."/>
            <person name="Birren B."/>
        </authorList>
    </citation>
    <scope>NUCLEOTIDE SEQUENCE [LARGE SCALE GENOMIC DNA]</scope>
    <source>
        <strain evidence="3 4">H605</strain>
    </source>
</reference>
<feature type="domain" description="PRD" evidence="2">
    <location>
        <begin position="236"/>
        <end position="343"/>
    </location>
</feature>
<accession>A0AAJ3U0A7</accession>
<dbReference type="InterPro" id="IPR036634">
    <property type="entry name" value="PRD_sf"/>
</dbReference>
<dbReference type="PROSITE" id="PS51372">
    <property type="entry name" value="PRD_2"/>
    <property type="match status" value="1"/>
</dbReference>
<evidence type="ECO:0000259" key="2">
    <source>
        <dbReference type="PROSITE" id="PS51372"/>
    </source>
</evidence>
<dbReference type="Pfam" id="PF00874">
    <property type="entry name" value="PRD"/>
    <property type="match status" value="2"/>
</dbReference>
<name>A0AAJ3U0A7_ECOLX</name>
<evidence type="ECO:0000313" key="3">
    <source>
        <dbReference type="EMBL" id="OSL47889.1"/>
    </source>
</evidence>
<evidence type="ECO:0000256" key="1">
    <source>
        <dbReference type="ARBA" id="ARBA00022737"/>
    </source>
</evidence>
<proteinExistence type="predicted"/>
<dbReference type="Proteomes" id="UP000243401">
    <property type="component" value="Unassembled WGS sequence"/>
</dbReference>
<organism evidence="3 4">
    <name type="scientific">Escherichia coli H605</name>
    <dbReference type="NCBI Taxonomy" id="656410"/>
    <lineage>
        <taxon>Bacteria</taxon>
        <taxon>Pseudomonadati</taxon>
        <taxon>Pseudomonadota</taxon>
        <taxon>Gammaproteobacteria</taxon>
        <taxon>Enterobacterales</taxon>
        <taxon>Enterobacteriaceae</taxon>
        <taxon>Escherichia</taxon>
    </lineage>
</organism>
<dbReference type="PANTHER" id="PTHR30185">
    <property type="entry name" value="CRYPTIC BETA-GLUCOSIDE BGL OPERON ANTITERMINATOR"/>
    <property type="match status" value="1"/>
</dbReference>
<dbReference type="InterPro" id="IPR050661">
    <property type="entry name" value="BglG_antiterminators"/>
</dbReference>
<evidence type="ECO:0000313" key="4">
    <source>
        <dbReference type="Proteomes" id="UP000243401"/>
    </source>
</evidence>
<comment type="caution">
    <text evidence="3">The sequence shown here is derived from an EMBL/GenBank/DDBJ whole genome shotgun (WGS) entry which is preliminary data.</text>
</comment>
<gene>
    <name evidence="3" type="ORF">EATG_02647</name>
</gene>
<keyword evidence="1" id="KW-0677">Repeat</keyword>
<dbReference type="Gene3D" id="1.10.1790.10">
    <property type="entry name" value="PRD domain"/>
    <property type="match status" value="1"/>
</dbReference>
<dbReference type="EMBL" id="ADJX01000007">
    <property type="protein sequence ID" value="OSL47889.1"/>
    <property type="molecule type" value="Genomic_DNA"/>
</dbReference>